<evidence type="ECO:0000313" key="2">
    <source>
        <dbReference type="Proteomes" id="UP000238348"/>
    </source>
</evidence>
<accession>A0A2L0EL97</accession>
<dbReference type="EMBL" id="CP012673">
    <property type="protein sequence ID" value="AUX40068.1"/>
    <property type="molecule type" value="Genomic_DNA"/>
</dbReference>
<dbReference type="Proteomes" id="UP000238348">
    <property type="component" value="Chromosome"/>
</dbReference>
<reference evidence="1 2" key="1">
    <citation type="submission" date="2015-09" db="EMBL/GenBank/DDBJ databases">
        <title>Sorangium comparison.</title>
        <authorList>
            <person name="Zaburannyi N."/>
            <person name="Bunk B."/>
            <person name="Overmann J."/>
            <person name="Mueller R."/>
        </authorList>
    </citation>
    <scope>NUCLEOTIDE SEQUENCE [LARGE SCALE GENOMIC DNA]</scope>
    <source>
        <strain evidence="1 2">So ce26</strain>
    </source>
</reference>
<name>A0A2L0EL97_SORCE</name>
<organism evidence="1 2">
    <name type="scientific">Sorangium cellulosum</name>
    <name type="common">Polyangium cellulosum</name>
    <dbReference type="NCBI Taxonomy" id="56"/>
    <lineage>
        <taxon>Bacteria</taxon>
        <taxon>Pseudomonadati</taxon>
        <taxon>Myxococcota</taxon>
        <taxon>Polyangia</taxon>
        <taxon>Polyangiales</taxon>
        <taxon>Polyangiaceae</taxon>
        <taxon>Sorangium</taxon>
    </lineage>
</organism>
<sequence length="64" mass="7121">MPSANAATARWQSVEINAYNRVVTVKVMTIDALWYSVAHSKLVRLVVVRGFRATPKTTCWSAPT</sequence>
<dbReference type="AlphaFoldDB" id="A0A2L0EL97"/>
<proteinExistence type="predicted"/>
<protein>
    <submittedName>
        <fullName evidence="1">Uncharacterized protein</fullName>
    </submittedName>
</protein>
<evidence type="ECO:0000313" key="1">
    <source>
        <dbReference type="EMBL" id="AUX40068.1"/>
    </source>
</evidence>
<gene>
    <name evidence="1" type="ORF">SOCE26_014640</name>
</gene>